<protein>
    <submittedName>
        <fullName evidence="1">PBS lyase</fullName>
    </submittedName>
</protein>
<dbReference type="SMART" id="SM00567">
    <property type="entry name" value="EZ_HEAT"/>
    <property type="match status" value="6"/>
</dbReference>
<dbReference type="PANTHER" id="PTHR12697">
    <property type="entry name" value="PBS LYASE HEAT-LIKE PROTEIN"/>
    <property type="match status" value="1"/>
</dbReference>
<name>A0ABN6VMM8_9BACT</name>
<dbReference type="EMBL" id="AP027151">
    <property type="protein sequence ID" value="BDV41293.1"/>
    <property type="molecule type" value="Genomic_DNA"/>
</dbReference>
<reference evidence="1 2" key="1">
    <citation type="submission" date="2022-12" db="EMBL/GenBank/DDBJ databases">
        <title>Polyphasic characterization of Geotalea uranireducens NIT-SL11 newly isolated from a complex of sewage sludge and microbially reduced graphene oxide.</title>
        <authorList>
            <person name="Xie L."/>
            <person name="Yoshida N."/>
            <person name="Meng L."/>
        </authorList>
    </citation>
    <scope>NUCLEOTIDE SEQUENCE [LARGE SCALE GENOMIC DNA]</scope>
    <source>
        <strain evidence="1 2">NIT-SL11</strain>
    </source>
</reference>
<dbReference type="InterPro" id="IPR016024">
    <property type="entry name" value="ARM-type_fold"/>
</dbReference>
<evidence type="ECO:0000313" key="2">
    <source>
        <dbReference type="Proteomes" id="UP001317705"/>
    </source>
</evidence>
<dbReference type="InterPro" id="IPR004155">
    <property type="entry name" value="PBS_lyase_HEAT"/>
</dbReference>
<organism evidence="1 2">
    <name type="scientific">Geotalea uraniireducens</name>
    <dbReference type="NCBI Taxonomy" id="351604"/>
    <lineage>
        <taxon>Bacteria</taxon>
        <taxon>Pseudomonadati</taxon>
        <taxon>Thermodesulfobacteriota</taxon>
        <taxon>Desulfuromonadia</taxon>
        <taxon>Geobacterales</taxon>
        <taxon>Geobacteraceae</taxon>
        <taxon>Geotalea</taxon>
    </lineage>
</organism>
<proteinExistence type="predicted"/>
<dbReference type="GO" id="GO:0016829">
    <property type="term" value="F:lyase activity"/>
    <property type="evidence" value="ECO:0007669"/>
    <property type="project" value="UniProtKB-KW"/>
</dbReference>
<dbReference type="SUPFAM" id="SSF48371">
    <property type="entry name" value="ARM repeat"/>
    <property type="match status" value="1"/>
</dbReference>
<dbReference type="Gene3D" id="1.25.10.10">
    <property type="entry name" value="Leucine-rich Repeat Variant"/>
    <property type="match status" value="1"/>
</dbReference>
<accession>A0ABN6VMM8</accession>
<keyword evidence="2" id="KW-1185">Reference proteome</keyword>
<evidence type="ECO:0000313" key="1">
    <source>
        <dbReference type="EMBL" id="BDV41293.1"/>
    </source>
</evidence>
<dbReference type="InterPro" id="IPR011989">
    <property type="entry name" value="ARM-like"/>
</dbReference>
<dbReference type="PANTHER" id="PTHR12697:SF38">
    <property type="entry name" value="PBS LYASE HEAT DOMAIN PROTEIN REPEAT-CONTAINING PROTEIN"/>
    <property type="match status" value="1"/>
</dbReference>
<dbReference type="Pfam" id="PF13646">
    <property type="entry name" value="HEAT_2"/>
    <property type="match status" value="1"/>
</dbReference>
<sequence>MDPQEIQSGGGVEVLMGQRRIATIWANELDLSVILQKRKELEAAASGSELSVATAVSQVSESGGLTAAMPVVHEQAPPELADIIARMEQEDDNEKYRQLARSLVDCCEVLRSAGDYESLFPALSFLVRQGNDEGISVGRRGYALLALDQVADEQVIEYLVQGLVEKNTEVKEQLHPIFRQLGAKTVPLLVARLAVAESKVARKNLSAALVAVGEEAVASLAGQLTDERWYVVRNVAAILGEIGDVTCVGQLAQCLAHEDERVCKEALRSLGRIGGHEAEAEILRVLGAGEPGLKRQAAISLGLMRSEASIATLCAVVGRRDIFLRSFQLKMDAIQALGRIGSVRALPCLVGILQQRHWLASRRWRELKVAVAVVLGQLGDATTLFPLLALAARGGRLGQACADAAESVRMRLDNRRE</sequence>
<dbReference type="Proteomes" id="UP001317705">
    <property type="component" value="Chromosome"/>
</dbReference>
<keyword evidence="1" id="KW-0456">Lyase</keyword>
<gene>
    <name evidence="1" type="ORF">GURASL_02160</name>
</gene>